<name>A0A3D9XAP3_PARVE</name>
<reference evidence="1 2" key="1">
    <citation type="submission" date="2018-08" db="EMBL/GenBank/DDBJ databases">
        <title>Genomic Encyclopedia of Archaeal and Bacterial Type Strains, Phase II (KMG-II): from individual species to whole genera.</title>
        <authorList>
            <person name="Goeker M."/>
        </authorList>
    </citation>
    <scope>NUCLEOTIDE SEQUENCE [LARGE SCALE GENOMIC DNA]</scope>
    <source>
        <strain evidence="1 2">DSM 17099</strain>
    </source>
</reference>
<evidence type="ECO:0000313" key="1">
    <source>
        <dbReference type="EMBL" id="REF66711.1"/>
    </source>
</evidence>
<organism evidence="1 2">
    <name type="scientific">Paracoccus versutus</name>
    <name type="common">Thiobacillus versutus</name>
    <dbReference type="NCBI Taxonomy" id="34007"/>
    <lineage>
        <taxon>Bacteria</taxon>
        <taxon>Pseudomonadati</taxon>
        <taxon>Pseudomonadota</taxon>
        <taxon>Alphaproteobacteria</taxon>
        <taxon>Rhodobacterales</taxon>
        <taxon>Paracoccaceae</taxon>
        <taxon>Paracoccus</taxon>
    </lineage>
</organism>
<comment type="caution">
    <text evidence="1">The sequence shown here is derived from an EMBL/GenBank/DDBJ whole genome shotgun (WGS) entry which is preliminary data.</text>
</comment>
<dbReference type="RefSeq" id="WP_116223304.1">
    <property type="nucleotide sequence ID" value="NZ_CP038196.1"/>
</dbReference>
<accession>A0A3D9XAP3</accession>
<dbReference type="EMBL" id="QTUJ01000005">
    <property type="protein sequence ID" value="REF66711.1"/>
    <property type="molecule type" value="Genomic_DNA"/>
</dbReference>
<evidence type="ECO:0000313" key="2">
    <source>
        <dbReference type="Proteomes" id="UP000256941"/>
    </source>
</evidence>
<proteinExistence type="predicted"/>
<dbReference type="Proteomes" id="UP000256941">
    <property type="component" value="Unassembled WGS sequence"/>
</dbReference>
<protein>
    <submittedName>
        <fullName evidence="1">Uncharacterized protein</fullName>
    </submittedName>
</protein>
<sequence>MRRKDEERAAAKLAKAMAMICVRNTMLENIHAGRGPRTKSGDFTDVFVVDAEGNRIPWTEVSRIDEDEMRDLMRQVVNRLYTFQLRIEEPEFQAFVDRWLVPTGRWDEPVLETDLGSTRFPEL</sequence>
<dbReference type="AlphaFoldDB" id="A0A3D9XAP3"/>
<gene>
    <name evidence="1" type="ORF">BDD41_4965</name>
</gene>